<protein>
    <recommendedName>
        <fullName evidence="1">F-box domain-containing protein</fullName>
    </recommendedName>
</protein>
<reference evidence="2 3" key="1">
    <citation type="journal article" date="2014" name="BMC Genomics">
        <title>Genome sequencing of four Aureobasidium pullulans varieties: biotechnological potential, stress tolerance, and description of new species.</title>
        <authorList>
            <person name="Gostin Ar C."/>
            <person name="Ohm R.A."/>
            <person name="Kogej T."/>
            <person name="Sonjak S."/>
            <person name="Turk M."/>
            <person name="Zajc J."/>
            <person name="Zalar P."/>
            <person name="Grube M."/>
            <person name="Sun H."/>
            <person name="Han J."/>
            <person name="Sharma A."/>
            <person name="Chiniquy J."/>
            <person name="Ngan C.Y."/>
            <person name="Lipzen A."/>
            <person name="Barry K."/>
            <person name="Grigoriev I.V."/>
            <person name="Gunde-Cimerman N."/>
        </authorList>
    </citation>
    <scope>NUCLEOTIDE SEQUENCE [LARGE SCALE GENOMIC DNA]</scope>
    <source>
        <strain evidence="2 3">CBS 147.97</strain>
    </source>
</reference>
<dbReference type="GeneID" id="25411414"/>
<evidence type="ECO:0000259" key="1">
    <source>
        <dbReference type="PROSITE" id="PS50181"/>
    </source>
</evidence>
<feature type="non-terminal residue" evidence="2">
    <location>
        <position position="70"/>
    </location>
</feature>
<proteinExistence type="predicted"/>
<dbReference type="EMBL" id="KL584714">
    <property type="protein sequence ID" value="KEQ71458.1"/>
    <property type="molecule type" value="Genomic_DNA"/>
</dbReference>
<keyword evidence="3" id="KW-1185">Reference proteome</keyword>
<sequence length="70" mass="7818">MSTLLSLPPEIFNTIVAEVSGRDVTSIRRVCRRTNALSSHQFGLKCLADLSFIWSSYSLQGLLNLSRHPL</sequence>
<feature type="domain" description="F-box" evidence="1">
    <location>
        <begin position="1"/>
        <end position="57"/>
    </location>
</feature>
<evidence type="ECO:0000313" key="3">
    <source>
        <dbReference type="Proteomes" id="UP000027730"/>
    </source>
</evidence>
<dbReference type="HOGENOM" id="CLU_180467_0_0_1"/>
<dbReference type="PROSITE" id="PS50181">
    <property type="entry name" value="FBOX"/>
    <property type="match status" value="1"/>
</dbReference>
<dbReference type="SUPFAM" id="SSF81383">
    <property type="entry name" value="F-box domain"/>
    <property type="match status" value="1"/>
</dbReference>
<dbReference type="InterPro" id="IPR036047">
    <property type="entry name" value="F-box-like_dom_sf"/>
</dbReference>
<evidence type="ECO:0000313" key="2">
    <source>
        <dbReference type="EMBL" id="KEQ71458.1"/>
    </source>
</evidence>
<dbReference type="Pfam" id="PF00646">
    <property type="entry name" value="F-box"/>
    <property type="match status" value="1"/>
</dbReference>
<organism evidence="2 3">
    <name type="scientific">Aureobasidium namibiae CBS 147.97</name>
    <dbReference type="NCBI Taxonomy" id="1043004"/>
    <lineage>
        <taxon>Eukaryota</taxon>
        <taxon>Fungi</taxon>
        <taxon>Dikarya</taxon>
        <taxon>Ascomycota</taxon>
        <taxon>Pezizomycotina</taxon>
        <taxon>Dothideomycetes</taxon>
        <taxon>Dothideomycetidae</taxon>
        <taxon>Dothideales</taxon>
        <taxon>Saccotheciaceae</taxon>
        <taxon>Aureobasidium</taxon>
    </lineage>
</organism>
<accession>A0A074WEL4</accession>
<gene>
    <name evidence="2" type="ORF">M436DRAFT_51348</name>
</gene>
<dbReference type="InterPro" id="IPR001810">
    <property type="entry name" value="F-box_dom"/>
</dbReference>
<dbReference type="RefSeq" id="XP_013425500.1">
    <property type="nucleotide sequence ID" value="XM_013570046.1"/>
</dbReference>
<dbReference type="Proteomes" id="UP000027730">
    <property type="component" value="Unassembled WGS sequence"/>
</dbReference>
<name>A0A074WEL4_9PEZI</name>
<dbReference type="OrthoDB" id="3933018at2759"/>
<dbReference type="AlphaFoldDB" id="A0A074WEL4"/>